<gene>
    <name evidence="3" type="ORF">RND81_06G215700</name>
</gene>
<comment type="caution">
    <text evidence="3">The sequence shown here is derived from an EMBL/GenBank/DDBJ whole genome shotgun (WGS) entry which is preliminary data.</text>
</comment>
<dbReference type="Gene3D" id="3.10.20.90">
    <property type="entry name" value="Phosphatidylinositol 3-kinase Catalytic Subunit, Chain A, domain 1"/>
    <property type="match status" value="2"/>
</dbReference>
<name>A0AAW1KE41_SAPOF</name>
<dbReference type="Proteomes" id="UP001443914">
    <property type="component" value="Unassembled WGS sequence"/>
</dbReference>
<feature type="domain" description="Ubiquitin-like" evidence="2">
    <location>
        <begin position="49"/>
        <end position="120"/>
    </location>
</feature>
<protein>
    <recommendedName>
        <fullName evidence="2">Ubiquitin-like domain-containing protein</fullName>
    </recommendedName>
</protein>
<evidence type="ECO:0000313" key="3">
    <source>
        <dbReference type="EMBL" id="KAK9716167.1"/>
    </source>
</evidence>
<organism evidence="3 4">
    <name type="scientific">Saponaria officinalis</name>
    <name type="common">Common soapwort</name>
    <name type="synonym">Lychnis saponaria</name>
    <dbReference type="NCBI Taxonomy" id="3572"/>
    <lineage>
        <taxon>Eukaryota</taxon>
        <taxon>Viridiplantae</taxon>
        <taxon>Streptophyta</taxon>
        <taxon>Embryophyta</taxon>
        <taxon>Tracheophyta</taxon>
        <taxon>Spermatophyta</taxon>
        <taxon>Magnoliopsida</taxon>
        <taxon>eudicotyledons</taxon>
        <taxon>Gunneridae</taxon>
        <taxon>Pentapetalae</taxon>
        <taxon>Caryophyllales</taxon>
        <taxon>Caryophyllaceae</taxon>
        <taxon>Caryophylleae</taxon>
        <taxon>Saponaria</taxon>
    </lineage>
</organism>
<feature type="domain" description="Ubiquitin-like" evidence="2">
    <location>
        <begin position="139"/>
        <end position="213"/>
    </location>
</feature>
<evidence type="ECO:0000313" key="4">
    <source>
        <dbReference type="Proteomes" id="UP001443914"/>
    </source>
</evidence>
<dbReference type="EMBL" id="JBDFQZ010000006">
    <property type="protein sequence ID" value="KAK9716168.1"/>
    <property type="molecule type" value="Genomic_DNA"/>
</dbReference>
<dbReference type="PANTHER" id="PTHR10562">
    <property type="entry name" value="SMALL UBIQUITIN-RELATED MODIFIER"/>
    <property type="match status" value="1"/>
</dbReference>
<reference evidence="3 4" key="1">
    <citation type="submission" date="2024-03" db="EMBL/GenBank/DDBJ databases">
        <title>WGS assembly of Saponaria officinalis var. Norfolk2.</title>
        <authorList>
            <person name="Jenkins J."/>
            <person name="Shu S."/>
            <person name="Grimwood J."/>
            <person name="Barry K."/>
            <person name="Goodstein D."/>
            <person name="Schmutz J."/>
            <person name="Leebens-Mack J."/>
            <person name="Osbourn A."/>
        </authorList>
    </citation>
    <scope>NUCLEOTIDE SEQUENCE [LARGE SCALE GENOMIC DNA]</scope>
    <source>
        <strain evidence="4">cv. Norfolk2</strain>
        <strain evidence="3">JIC</strain>
        <tissue evidence="3">Leaf</tissue>
    </source>
</reference>
<feature type="region of interest" description="Disordered" evidence="1">
    <location>
        <begin position="1"/>
        <end position="34"/>
    </location>
</feature>
<dbReference type="PROSITE" id="PS50053">
    <property type="entry name" value="UBIQUITIN_2"/>
    <property type="match status" value="2"/>
</dbReference>
<sequence length="213" mass="24516">MAKSIKMGNCYPPSQDEEDYYEEYDSEEYEDNEEVKEELLGQKAKAKSIIVKVKKVQSGVNDELSMKIDIDVELSWLMMRYRDKLGMHKSDYKFMFNGVHVRQTDTPRGLSMRDNDIIYVFPTSMHRGSSVKIITPTNPHLTLKLIHSDGKVYSIKATANTPLAKVTRKHAKDNGLKPGKISLFYSGRRLSVHNTVEEERLFDGCQIQCILKY</sequence>
<feature type="compositionally biased region" description="Acidic residues" evidence="1">
    <location>
        <begin position="15"/>
        <end position="34"/>
    </location>
</feature>
<dbReference type="InterPro" id="IPR000626">
    <property type="entry name" value="Ubiquitin-like_dom"/>
</dbReference>
<dbReference type="EMBL" id="JBDFQZ010000006">
    <property type="protein sequence ID" value="KAK9716167.1"/>
    <property type="molecule type" value="Genomic_DNA"/>
</dbReference>
<dbReference type="SUPFAM" id="SSF54236">
    <property type="entry name" value="Ubiquitin-like"/>
    <property type="match status" value="2"/>
</dbReference>
<keyword evidence="4" id="KW-1185">Reference proteome</keyword>
<dbReference type="CDD" id="cd01763">
    <property type="entry name" value="Ubl_SUMO_like"/>
    <property type="match status" value="1"/>
</dbReference>
<dbReference type="InterPro" id="IPR022617">
    <property type="entry name" value="Rad60/SUMO-like_dom"/>
</dbReference>
<evidence type="ECO:0000256" key="1">
    <source>
        <dbReference type="SAM" id="MobiDB-lite"/>
    </source>
</evidence>
<dbReference type="AlphaFoldDB" id="A0AAW1KE41"/>
<proteinExistence type="predicted"/>
<evidence type="ECO:0000259" key="2">
    <source>
        <dbReference type="PROSITE" id="PS50053"/>
    </source>
</evidence>
<dbReference type="SMART" id="SM00213">
    <property type="entry name" value="UBQ"/>
    <property type="match status" value="2"/>
</dbReference>
<dbReference type="Pfam" id="PF11976">
    <property type="entry name" value="Rad60-SLD"/>
    <property type="match status" value="2"/>
</dbReference>
<accession>A0AAW1KE41</accession>
<dbReference type="InterPro" id="IPR029071">
    <property type="entry name" value="Ubiquitin-like_domsf"/>
</dbReference>